<dbReference type="Proteomes" id="UP000053989">
    <property type="component" value="Unassembled WGS sequence"/>
</dbReference>
<dbReference type="EMBL" id="KN822318">
    <property type="protein sequence ID" value="KIM50852.1"/>
    <property type="molecule type" value="Genomic_DNA"/>
</dbReference>
<evidence type="ECO:0000313" key="1">
    <source>
        <dbReference type="EMBL" id="KIM50852.1"/>
    </source>
</evidence>
<dbReference type="AlphaFoldDB" id="A0A0C2ZCY3"/>
<reference evidence="1 2" key="1">
    <citation type="submission" date="2014-04" db="EMBL/GenBank/DDBJ databases">
        <authorList>
            <consortium name="DOE Joint Genome Institute"/>
            <person name="Kuo A."/>
            <person name="Kohler A."/>
            <person name="Nagy L.G."/>
            <person name="Floudas D."/>
            <person name="Copeland A."/>
            <person name="Barry K.W."/>
            <person name="Cichocki N."/>
            <person name="Veneault-Fourrey C."/>
            <person name="LaButti K."/>
            <person name="Lindquist E.A."/>
            <person name="Lipzen A."/>
            <person name="Lundell T."/>
            <person name="Morin E."/>
            <person name="Murat C."/>
            <person name="Sun H."/>
            <person name="Tunlid A."/>
            <person name="Henrissat B."/>
            <person name="Grigoriev I.V."/>
            <person name="Hibbett D.S."/>
            <person name="Martin F."/>
            <person name="Nordberg H.P."/>
            <person name="Cantor M.N."/>
            <person name="Hua S.X."/>
        </authorList>
    </citation>
    <scope>NUCLEOTIDE SEQUENCE [LARGE SCALE GENOMIC DNA]</scope>
    <source>
        <strain evidence="1 2">Foug A</strain>
    </source>
</reference>
<protein>
    <submittedName>
        <fullName evidence="1">Uncharacterized protein</fullName>
    </submittedName>
</protein>
<gene>
    <name evidence="1" type="ORF">SCLCIDRAFT_18501</name>
</gene>
<dbReference type="HOGENOM" id="CLU_049937_0_0_1"/>
<dbReference type="Gene3D" id="3.80.10.10">
    <property type="entry name" value="Ribonuclease Inhibitor"/>
    <property type="match status" value="1"/>
</dbReference>
<proteinExistence type="predicted"/>
<reference evidence="2" key="2">
    <citation type="submission" date="2015-01" db="EMBL/GenBank/DDBJ databases">
        <title>Evolutionary Origins and Diversification of the Mycorrhizal Mutualists.</title>
        <authorList>
            <consortium name="DOE Joint Genome Institute"/>
            <consortium name="Mycorrhizal Genomics Consortium"/>
            <person name="Kohler A."/>
            <person name="Kuo A."/>
            <person name="Nagy L.G."/>
            <person name="Floudas D."/>
            <person name="Copeland A."/>
            <person name="Barry K.W."/>
            <person name="Cichocki N."/>
            <person name="Veneault-Fourrey C."/>
            <person name="LaButti K."/>
            <person name="Lindquist E.A."/>
            <person name="Lipzen A."/>
            <person name="Lundell T."/>
            <person name="Morin E."/>
            <person name="Murat C."/>
            <person name="Riley R."/>
            <person name="Ohm R."/>
            <person name="Sun H."/>
            <person name="Tunlid A."/>
            <person name="Henrissat B."/>
            <person name="Grigoriev I.V."/>
            <person name="Hibbett D.S."/>
            <person name="Martin F."/>
        </authorList>
    </citation>
    <scope>NUCLEOTIDE SEQUENCE [LARGE SCALE GENOMIC DNA]</scope>
    <source>
        <strain evidence="2">Foug A</strain>
    </source>
</reference>
<dbReference type="OrthoDB" id="3217549at2759"/>
<accession>A0A0C2ZCY3</accession>
<name>A0A0C2ZCY3_9AGAM</name>
<dbReference type="InterPro" id="IPR032675">
    <property type="entry name" value="LRR_dom_sf"/>
</dbReference>
<organism evidence="1 2">
    <name type="scientific">Scleroderma citrinum Foug A</name>
    <dbReference type="NCBI Taxonomy" id="1036808"/>
    <lineage>
        <taxon>Eukaryota</taxon>
        <taxon>Fungi</taxon>
        <taxon>Dikarya</taxon>
        <taxon>Basidiomycota</taxon>
        <taxon>Agaricomycotina</taxon>
        <taxon>Agaricomycetes</taxon>
        <taxon>Agaricomycetidae</taxon>
        <taxon>Boletales</taxon>
        <taxon>Sclerodermatineae</taxon>
        <taxon>Sclerodermataceae</taxon>
        <taxon>Scleroderma</taxon>
    </lineage>
</organism>
<dbReference type="InParanoid" id="A0A0C2ZCY3"/>
<evidence type="ECO:0000313" key="2">
    <source>
        <dbReference type="Proteomes" id="UP000053989"/>
    </source>
</evidence>
<sequence length="445" mass="50365">MKFRSFSLPPRVQYLFIDTLVLPPELIGIIFQYWLIYEWDCRILDPSDLPLLLCRVSKSWKDFVYGTPLLWRFLSIDAAEHRTINLQALQSRLSRAQNVPLVISLFIRAYPHLDALRILFSSSHQFCELSLMISNPLWWCEVPIGPFGILAKLTVKTWPAMAYGLPELTSMFSTAPLLHHLDWSAPTDPVPLLLTYGHQLRSLDLTVRLDVIVAFDVLAACPNLCSASISLLLETEQSPAPKQIVLGNLTSLKLLGPSVLVQLLDNVRAPLLSTLSIRWRGIEDNELMHALDSFLAHSPLLEDLAMENIIFKEDALIEILRAHPRISRLSVGALACDRPTGIMTNKTFCMLTRPEEETSEISVLLPQLEQLVIRRGLRVRDEVVISMIESRCRSSSLSFPSRKYQTIKLVELDWCATMPPEMISRLRHICAKGGVTVKGSFMQES</sequence>
<dbReference type="STRING" id="1036808.A0A0C2ZCY3"/>
<keyword evidence="2" id="KW-1185">Reference proteome</keyword>